<dbReference type="AlphaFoldDB" id="A0A1G4KGB0"/>
<proteinExistence type="predicted"/>
<protein>
    <submittedName>
        <fullName evidence="1">LAME_0H11782g1_1</fullName>
    </submittedName>
</protein>
<dbReference type="Proteomes" id="UP000191144">
    <property type="component" value="Chromosome H"/>
</dbReference>
<dbReference type="Pfam" id="PF08691">
    <property type="entry name" value="Nse5"/>
    <property type="match status" value="1"/>
</dbReference>
<name>A0A1G4KGB0_9SACH</name>
<gene>
    <name evidence="1" type="ORF">LAME_0H11782G</name>
</gene>
<accession>A0A1G4KGB0</accession>
<keyword evidence="2" id="KW-1185">Reference proteome</keyword>
<evidence type="ECO:0000313" key="1">
    <source>
        <dbReference type="EMBL" id="SCV03608.1"/>
    </source>
</evidence>
<sequence length="532" mass="60857">MVPRAPYHVKLTADHQRVFELLNSLCAVENYGQLLSYLEARLRSGLNETLVVPPADVLIVLMTLTVIPDSGTSDLVVKVDPFSVAKTSVSSRSLKILHQLVKALQKLELQHHYNIQLLRCQFFILLDHLNSVDPQPSPLARRRASDKRRKTNSRVVIEETPSLGAAGGIGSASNNSTRYRNPYTTYVSVLEHRCEVFKNVILTTTLGRQGEFWNSVTWALVSSISEDTHLFERSKQWTQLLSLIFDLFELQNDYYYKLNSNSGTSEFTKKSPLLRLFRSLDTYDIYTAFCDILLVGLEYSNAGSLNVHAVYAKELKTPSTYVSRTGASQPLKFIESMAFRHRLLRLFTALSRSLPEQSKDILSEAEFIKTLSRFLSRTENLTQLKQFFCVAELAPFLELMPHIAQATLNECLLDFESHKQLSLVDVLGGDDTMIKELIEVFGTEFPPLDEEYDGRRETFSMSIERCDICLLVILRYWEFVHKSSHLKTRQCLPELAQAIHVNDQKRLKFFKMMRWDDLAVPLLSSYLKHILG</sequence>
<reference evidence="2" key="1">
    <citation type="submission" date="2016-03" db="EMBL/GenBank/DDBJ databases">
        <authorList>
            <person name="Devillers Hugo."/>
        </authorList>
    </citation>
    <scope>NUCLEOTIDE SEQUENCE [LARGE SCALE GENOMIC DNA]</scope>
</reference>
<dbReference type="OrthoDB" id="4050598at2759"/>
<dbReference type="EMBL" id="LT598480">
    <property type="protein sequence ID" value="SCV03608.1"/>
    <property type="molecule type" value="Genomic_DNA"/>
</dbReference>
<evidence type="ECO:0000313" key="2">
    <source>
        <dbReference type="Proteomes" id="UP000191144"/>
    </source>
</evidence>
<dbReference type="InterPro" id="IPR014803">
    <property type="entry name" value="DNA_repair_Nse5/Nse6"/>
</dbReference>
<organism evidence="1 2">
    <name type="scientific">Lachancea meyersii CBS 8951</name>
    <dbReference type="NCBI Taxonomy" id="1266667"/>
    <lineage>
        <taxon>Eukaryota</taxon>
        <taxon>Fungi</taxon>
        <taxon>Dikarya</taxon>
        <taxon>Ascomycota</taxon>
        <taxon>Saccharomycotina</taxon>
        <taxon>Saccharomycetes</taxon>
        <taxon>Saccharomycetales</taxon>
        <taxon>Saccharomycetaceae</taxon>
        <taxon>Lachancea</taxon>
    </lineage>
</organism>